<accession>A0A6F8XYE3</accession>
<dbReference type="AlphaFoldDB" id="A0A6F8XYE3"/>
<evidence type="ECO:0008006" key="3">
    <source>
        <dbReference type="Google" id="ProtNLM"/>
    </source>
</evidence>
<protein>
    <recommendedName>
        <fullName evidence="3">DUF2203 domain-containing protein</fullName>
    </recommendedName>
</protein>
<dbReference type="Proteomes" id="UP000502508">
    <property type="component" value="Chromosome"/>
</dbReference>
<proteinExistence type="predicted"/>
<dbReference type="EMBL" id="AP022870">
    <property type="protein sequence ID" value="BCB78882.1"/>
    <property type="molecule type" value="Genomic_DNA"/>
</dbReference>
<keyword evidence="2" id="KW-1185">Reference proteome</keyword>
<dbReference type="RefSeq" id="WP_173038645.1">
    <property type="nucleotide sequence ID" value="NZ_AP022870.1"/>
</dbReference>
<dbReference type="KEGG" id="pfla:Pflav_052920"/>
<organism evidence="1 2">
    <name type="scientific">Phytohabitans flavus</name>
    <dbReference type="NCBI Taxonomy" id="1076124"/>
    <lineage>
        <taxon>Bacteria</taxon>
        <taxon>Bacillati</taxon>
        <taxon>Actinomycetota</taxon>
        <taxon>Actinomycetes</taxon>
        <taxon>Micromonosporales</taxon>
        <taxon>Micromonosporaceae</taxon>
    </lineage>
</organism>
<gene>
    <name evidence="1" type="ORF">Pflav_052920</name>
</gene>
<sequence>MFTLAQARHLLATLRPRIDELIVLRADLAELQADLADGGSSPRGGLPEVKALEARIYGILDELGEHDIQVKGYAPVLLDFAGEREGRPVLWCWLEGDRDIGWYHRLECGFAGRRKLNA</sequence>
<dbReference type="Pfam" id="PF09969">
    <property type="entry name" value="DUF2203"/>
    <property type="match status" value="1"/>
</dbReference>
<dbReference type="PIRSF" id="PIRSF016498">
    <property type="entry name" value="UCP016498"/>
    <property type="match status" value="1"/>
</dbReference>
<evidence type="ECO:0000313" key="2">
    <source>
        <dbReference type="Proteomes" id="UP000502508"/>
    </source>
</evidence>
<evidence type="ECO:0000313" key="1">
    <source>
        <dbReference type="EMBL" id="BCB78882.1"/>
    </source>
</evidence>
<reference evidence="1 2" key="2">
    <citation type="submission" date="2020-03" db="EMBL/GenBank/DDBJ databases">
        <authorList>
            <person name="Ichikawa N."/>
            <person name="Kimura A."/>
            <person name="Kitahashi Y."/>
            <person name="Uohara A."/>
        </authorList>
    </citation>
    <scope>NUCLEOTIDE SEQUENCE [LARGE SCALE GENOMIC DNA]</scope>
    <source>
        <strain evidence="1 2">NBRC 107702</strain>
    </source>
</reference>
<dbReference type="InterPro" id="IPR018699">
    <property type="entry name" value="DUF2203"/>
</dbReference>
<name>A0A6F8XYE3_9ACTN</name>
<reference evidence="1 2" key="1">
    <citation type="submission" date="2020-03" db="EMBL/GenBank/DDBJ databases">
        <title>Whole genome shotgun sequence of Phytohabitans flavus NBRC 107702.</title>
        <authorList>
            <person name="Komaki H."/>
            <person name="Tamura T."/>
        </authorList>
    </citation>
    <scope>NUCLEOTIDE SEQUENCE [LARGE SCALE GENOMIC DNA]</scope>
    <source>
        <strain evidence="1 2">NBRC 107702</strain>
    </source>
</reference>